<organism evidence="1">
    <name type="scientific">termite gut metagenome</name>
    <dbReference type="NCBI Taxonomy" id="433724"/>
    <lineage>
        <taxon>unclassified sequences</taxon>
        <taxon>metagenomes</taxon>
        <taxon>organismal metagenomes</taxon>
    </lineage>
</organism>
<sequence>MPVGYSDFQNAGSGEFRMGVRDMSENAFCEGANKKHCSG</sequence>
<accession>A0A5J4QE19</accession>
<dbReference type="AlphaFoldDB" id="A0A5J4QE19"/>
<name>A0A5J4QE19_9ZZZZ</name>
<reference evidence="1" key="1">
    <citation type="submission" date="2019-03" db="EMBL/GenBank/DDBJ databases">
        <title>Single cell metagenomics reveals metabolic interactions within the superorganism composed of flagellate Streblomastix strix and complex community of Bacteroidetes bacteria on its surface.</title>
        <authorList>
            <person name="Treitli S.C."/>
            <person name="Kolisko M."/>
            <person name="Husnik F."/>
            <person name="Keeling P."/>
            <person name="Hampl V."/>
        </authorList>
    </citation>
    <scope>NUCLEOTIDE SEQUENCE</scope>
    <source>
        <strain evidence="1">STM</strain>
    </source>
</reference>
<dbReference type="EMBL" id="SNRY01003731">
    <property type="protein sequence ID" value="KAA6319937.1"/>
    <property type="molecule type" value="Genomic_DNA"/>
</dbReference>
<comment type="caution">
    <text evidence="1">The sequence shown here is derived from an EMBL/GenBank/DDBJ whole genome shotgun (WGS) entry which is preliminary data.</text>
</comment>
<proteinExistence type="predicted"/>
<gene>
    <name evidence="1" type="ORF">EZS27_030226</name>
</gene>
<evidence type="ECO:0000313" key="1">
    <source>
        <dbReference type="EMBL" id="KAA6319937.1"/>
    </source>
</evidence>
<protein>
    <submittedName>
        <fullName evidence="1">Uncharacterized protein</fullName>
    </submittedName>
</protein>